<gene>
    <name evidence="1" type="ORF">BN11_4280022</name>
</gene>
<protein>
    <submittedName>
        <fullName evidence="1">Uncharacterized protein</fullName>
    </submittedName>
</protein>
<dbReference type="OrthoDB" id="3786830at2"/>
<organism evidence="1 2">
    <name type="scientific">Nostocoides australiense Ben110</name>
    <dbReference type="NCBI Taxonomy" id="1193182"/>
    <lineage>
        <taxon>Bacteria</taxon>
        <taxon>Bacillati</taxon>
        <taxon>Actinomycetota</taxon>
        <taxon>Actinomycetes</taxon>
        <taxon>Micrococcales</taxon>
        <taxon>Intrasporangiaceae</taxon>
        <taxon>Nostocoides</taxon>
    </lineage>
</organism>
<sequence>MTAGESAARATVAANTLAAVHRRDHHHTSECCAPHCVETVHLGGKAAMVCHDCGTDSGFLDNRAVAVLCREHAEETREGSAA</sequence>
<dbReference type="EMBL" id="CAJA01000366">
    <property type="protein sequence ID" value="CCH74346.1"/>
    <property type="molecule type" value="Genomic_DNA"/>
</dbReference>
<keyword evidence="2" id="KW-1185">Reference proteome</keyword>
<dbReference type="RefSeq" id="WP_157044269.1">
    <property type="nucleotide sequence ID" value="NZ_HG764815.1"/>
</dbReference>
<dbReference type="STRING" id="1193182.BN11_4280022"/>
<comment type="caution">
    <text evidence="1">The sequence shown here is derived from an EMBL/GenBank/DDBJ whole genome shotgun (WGS) entry which is preliminary data.</text>
</comment>
<dbReference type="Proteomes" id="UP000035763">
    <property type="component" value="Unassembled WGS sequence"/>
</dbReference>
<proteinExistence type="predicted"/>
<evidence type="ECO:0000313" key="1">
    <source>
        <dbReference type="EMBL" id="CCH74346.1"/>
    </source>
</evidence>
<accession>W6JZX7</accession>
<evidence type="ECO:0000313" key="2">
    <source>
        <dbReference type="Proteomes" id="UP000035763"/>
    </source>
</evidence>
<reference evidence="1 2" key="1">
    <citation type="journal article" date="2013" name="ISME J.">
        <title>A metabolic model for members of the genus Tetrasphaera involved in enhanced biological phosphorus removal.</title>
        <authorList>
            <person name="Kristiansen R."/>
            <person name="Nguyen H.T.T."/>
            <person name="Saunders A.M."/>
            <person name="Nielsen J.L."/>
            <person name="Wimmer R."/>
            <person name="Le V.Q."/>
            <person name="McIlroy S.J."/>
            <person name="Petrovski S."/>
            <person name="Seviour R.J."/>
            <person name="Calteau A."/>
            <person name="Nielsen K.L."/>
            <person name="Nielsen P.H."/>
        </authorList>
    </citation>
    <scope>NUCLEOTIDE SEQUENCE [LARGE SCALE GENOMIC DNA]</scope>
    <source>
        <strain evidence="1 2">Ben110</strain>
    </source>
</reference>
<dbReference type="AlphaFoldDB" id="W6JZX7"/>
<name>W6JZX7_9MICO</name>